<reference evidence="1 2" key="1">
    <citation type="journal article" date="2016" name="Genome Announc.">
        <title>Draft Genome Sequence of the Thermotolerant Cyanobacterium Desertifilum sp. IPPAS B-1220.</title>
        <authorList>
            <person name="Mironov K.S."/>
            <person name="Sinetova M.A."/>
            <person name="Bolatkhan K."/>
            <person name="Zayadan B.K."/>
            <person name="Ustinova V.V."/>
            <person name="Kupriyanova E.V."/>
            <person name="Skrypnik A.N."/>
            <person name="Gogoleva N.E."/>
            <person name="Gogolev Y.V."/>
            <person name="Los D.A."/>
        </authorList>
    </citation>
    <scope>NUCLEOTIDE SEQUENCE [LARGE SCALE GENOMIC DNA]</scope>
    <source>
        <strain evidence="1 2">IPPAS B-1220</strain>
    </source>
</reference>
<name>A0ACD5GQU8_9CYAN</name>
<evidence type="ECO:0000313" key="1">
    <source>
        <dbReference type="EMBL" id="XPM63019.1"/>
    </source>
</evidence>
<accession>A0ACD5GQU8</accession>
<proteinExistence type="predicted"/>
<organism evidence="1 2">
    <name type="scientific">Desertifilum tharense IPPAS B-1220</name>
    <dbReference type="NCBI Taxonomy" id="1781255"/>
    <lineage>
        <taxon>Bacteria</taxon>
        <taxon>Bacillati</taxon>
        <taxon>Cyanobacteriota</taxon>
        <taxon>Cyanophyceae</taxon>
        <taxon>Desertifilales</taxon>
        <taxon>Desertifilaceae</taxon>
        <taxon>Desertifilum</taxon>
    </lineage>
</organism>
<sequence>MEFNPSQLLALAGRTAVLSPNSFWLRVRYSLKSIQLSGTYLYRALLAGGNLQAADLSASVLVEANLVGANLKEANLSWANLTGANLTGANLTGANLEGANLMGANLQRCNLQSTQLNNACLVETQMDESSWDIARAKGLSFLGSNTKLTVKRSPLKVLKKNPRRILLGMMPHRFYRLKWLKMSR</sequence>
<keyword evidence="2" id="KW-1185">Reference proteome</keyword>
<protein>
    <submittedName>
        <fullName evidence="1">Pentapeptide repeat-containing protein</fullName>
    </submittedName>
</protein>
<dbReference type="Proteomes" id="UP000095472">
    <property type="component" value="Chromosome"/>
</dbReference>
<dbReference type="EMBL" id="CP182909">
    <property type="protein sequence ID" value="XPM63019.1"/>
    <property type="molecule type" value="Genomic_DNA"/>
</dbReference>
<evidence type="ECO:0000313" key="2">
    <source>
        <dbReference type="Proteomes" id="UP000095472"/>
    </source>
</evidence>
<gene>
    <name evidence="1" type="ORF">BH720_026685</name>
</gene>